<dbReference type="CDD" id="cd07010">
    <property type="entry name" value="cupin_PMI_type_I_N_bac"/>
    <property type="match status" value="1"/>
</dbReference>
<accession>A0A2V3PQH6</accession>
<proteinExistence type="predicted"/>
<feature type="domain" description="Phosphomannose isomerase type I catalytic" evidence="7">
    <location>
        <begin position="19"/>
        <end position="124"/>
    </location>
</feature>
<keyword evidence="2 5" id="KW-0862">Zinc</keyword>
<organism evidence="9 10">
    <name type="scientific">Dysgonomonas alginatilytica</name>
    <dbReference type="NCBI Taxonomy" id="1605892"/>
    <lineage>
        <taxon>Bacteria</taxon>
        <taxon>Pseudomonadati</taxon>
        <taxon>Bacteroidota</taxon>
        <taxon>Bacteroidia</taxon>
        <taxon>Bacteroidales</taxon>
        <taxon>Dysgonomonadaceae</taxon>
        <taxon>Dysgonomonas</taxon>
    </lineage>
</organism>
<gene>
    <name evidence="9" type="ORF">CLV62_11317</name>
</gene>
<dbReference type="InterPro" id="IPR014628">
    <property type="entry name" value="Man6P_isomerase_Firm_short"/>
</dbReference>
<protein>
    <recommendedName>
        <fullName evidence="3">Phosphohexomutase</fullName>
    </recommendedName>
    <alternativeName>
        <fullName evidence="4">Phosphomannose isomerase</fullName>
    </alternativeName>
</protein>
<dbReference type="PANTHER" id="PTHR42742:SF3">
    <property type="entry name" value="FRUCTOKINASE"/>
    <property type="match status" value="1"/>
</dbReference>
<reference evidence="9 10" key="1">
    <citation type="submission" date="2018-03" db="EMBL/GenBank/DDBJ databases">
        <title>Genomic Encyclopedia of Archaeal and Bacterial Type Strains, Phase II (KMG-II): from individual species to whole genera.</title>
        <authorList>
            <person name="Goeker M."/>
        </authorList>
    </citation>
    <scope>NUCLEOTIDE SEQUENCE [LARGE SCALE GENOMIC DNA]</scope>
    <source>
        <strain evidence="9 10">DSM 100214</strain>
    </source>
</reference>
<evidence type="ECO:0000313" key="9">
    <source>
        <dbReference type="EMBL" id="PXV63530.1"/>
    </source>
</evidence>
<dbReference type="GO" id="GO:0008270">
    <property type="term" value="F:zinc ion binding"/>
    <property type="evidence" value="ECO:0007669"/>
    <property type="project" value="InterPro"/>
</dbReference>
<dbReference type="InterPro" id="IPR011051">
    <property type="entry name" value="RmlC_Cupin_sf"/>
</dbReference>
<evidence type="ECO:0000313" key="10">
    <source>
        <dbReference type="Proteomes" id="UP000247973"/>
    </source>
</evidence>
<dbReference type="Proteomes" id="UP000247973">
    <property type="component" value="Unassembled WGS sequence"/>
</dbReference>
<evidence type="ECO:0000256" key="5">
    <source>
        <dbReference type="PIRSR" id="PIRSR036894-1"/>
    </source>
</evidence>
<dbReference type="InterPro" id="IPR046457">
    <property type="entry name" value="PMI_typeI_cat"/>
</dbReference>
<dbReference type="Pfam" id="PF20511">
    <property type="entry name" value="PMI_typeI_cat"/>
    <property type="match status" value="1"/>
</dbReference>
<evidence type="ECO:0000256" key="2">
    <source>
        <dbReference type="ARBA" id="ARBA00022833"/>
    </source>
</evidence>
<feature type="binding site" evidence="5">
    <location>
        <position position="113"/>
    </location>
    <ligand>
        <name>Zn(2+)</name>
        <dbReference type="ChEBI" id="CHEBI:29105"/>
    </ligand>
</feature>
<keyword evidence="9" id="KW-0413">Isomerase</keyword>
<dbReference type="EMBL" id="QICL01000013">
    <property type="protein sequence ID" value="PXV63530.1"/>
    <property type="molecule type" value="Genomic_DNA"/>
</dbReference>
<comment type="caution">
    <text evidence="9">The sequence shown here is derived from an EMBL/GenBank/DDBJ whole genome shotgun (WGS) entry which is preliminary data.</text>
</comment>
<keyword evidence="10" id="KW-1185">Reference proteome</keyword>
<feature type="binding site" evidence="5">
    <location>
        <position position="188"/>
    </location>
    <ligand>
        <name>Zn(2+)</name>
        <dbReference type="ChEBI" id="CHEBI:29105"/>
    </ligand>
</feature>
<feature type="active site" evidence="6">
    <location>
        <position position="208"/>
    </location>
</feature>
<evidence type="ECO:0000256" key="4">
    <source>
        <dbReference type="ARBA" id="ARBA00030762"/>
    </source>
</evidence>
<dbReference type="PIRSF" id="PIRSF036894">
    <property type="entry name" value="PMI_Firm_short"/>
    <property type="match status" value="1"/>
</dbReference>
<dbReference type="Gene3D" id="2.60.120.10">
    <property type="entry name" value="Jelly Rolls"/>
    <property type="match status" value="2"/>
</dbReference>
<dbReference type="InterPro" id="IPR014710">
    <property type="entry name" value="RmlC-like_jellyroll"/>
</dbReference>
<name>A0A2V3PQH6_9BACT</name>
<dbReference type="PANTHER" id="PTHR42742">
    <property type="entry name" value="TRANSCRIPTIONAL REPRESSOR MPRA"/>
    <property type="match status" value="1"/>
</dbReference>
<dbReference type="InterPro" id="IPR049071">
    <property type="entry name" value="MPI_cupin_dom"/>
</dbReference>
<dbReference type="Pfam" id="PF21621">
    <property type="entry name" value="MPI_cupin_dom"/>
    <property type="match status" value="1"/>
</dbReference>
<evidence type="ECO:0000256" key="6">
    <source>
        <dbReference type="PIRSR" id="PIRSR036894-2"/>
    </source>
</evidence>
<feature type="binding site" evidence="5">
    <location>
        <position position="130"/>
    </location>
    <ligand>
        <name>Zn(2+)</name>
        <dbReference type="ChEBI" id="CHEBI:29105"/>
    </ligand>
</feature>
<dbReference type="InterPro" id="IPR051804">
    <property type="entry name" value="Carb_Metab_Reg_Kinase/Isom"/>
</dbReference>
<keyword evidence="1 5" id="KW-0479">Metal-binding</keyword>
<evidence type="ECO:0000259" key="8">
    <source>
        <dbReference type="Pfam" id="PF21621"/>
    </source>
</evidence>
<evidence type="ECO:0000259" key="7">
    <source>
        <dbReference type="Pfam" id="PF20511"/>
    </source>
</evidence>
<sequence length="335" mass="37836">MLINQIYITIMNLYPLKFSPILKPIIWGGSDICKFKGISPQQDGIGESWEISGVENNISVVDNGDLRGLNLQNLIAQYKESLVGKHVFEKFGATFPLLIKFIDARDNLSIQVHPDDELGMKRHNSFGKTEMWYVINAAPGAFLYSGFAKPLSPDEYVKSIEDNTFVDYLAKHDVKKGDSFFLPAGRVHAIGAGTFIAEIQQTSNITYRIYDYNRKDANGNGRELHTELAKDAIDFKLYDNYQIDYSHKPNDTVQLESCQYFTTNLLELDKPCKQNHIDKDSFVIYICMDGSCEIKDSNNNAIELKQGETLLVPAANTKSITITPDSYVQLLETYV</sequence>
<dbReference type="GO" id="GO:0004476">
    <property type="term" value="F:mannose-6-phosphate isomerase activity"/>
    <property type="evidence" value="ECO:0007669"/>
    <property type="project" value="InterPro"/>
</dbReference>
<dbReference type="GO" id="GO:0005975">
    <property type="term" value="P:carbohydrate metabolic process"/>
    <property type="evidence" value="ECO:0007669"/>
    <property type="project" value="InterPro"/>
</dbReference>
<feature type="domain" description="Mannose-6-phosphate isomerase cupin" evidence="8">
    <location>
        <begin position="256"/>
        <end position="322"/>
    </location>
</feature>
<dbReference type="AlphaFoldDB" id="A0A2V3PQH6"/>
<evidence type="ECO:0000256" key="1">
    <source>
        <dbReference type="ARBA" id="ARBA00022723"/>
    </source>
</evidence>
<evidence type="ECO:0000256" key="3">
    <source>
        <dbReference type="ARBA" id="ARBA00029741"/>
    </source>
</evidence>
<dbReference type="SUPFAM" id="SSF51182">
    <property type="entry name" value="RmlC-like cupins"/>
    <property type="match status" value="1"/>
</dbReference>
<comment type="cofactor">
    <cofactor evidence="5">
        <name>Zn(2+)</name>
        <dbReference type="ChEBI" id="CHEBI:29105"/>
    </cofactor>
    <text evidence="5">Binds 1 zinc ion per subunit.</text>
</comment>